<comment type="caution">
    <text evidence="2">The sequence shown here is derived from an EMBL/GenBank/DDBJ whole genome shotgun (WGS) entry which is preliminary data.</text>
</comment>
<feature type="transmembrane region" description="Helical" evidence="1">
    <location>
        <begin position="79"/>
        <end position="98"/>
    </location>
</feature>
<evidence type="ECO:0000313" key="2">
    <source>
        <dbReference type="EMBL" id="GAA3614296.1"/>
    </source>
</evidence>
<evidence type="ECO:0008006" key="4">
    <source>
        <dbReference type="Google" id="ProtNLM"/>
    </source>
</evidence>
<evidence type="ECO:0000313" key="3">
    <source>
        <dbReference type="Proteomes" id="UP001501490"/>
    </source>
</evidence>
<keyword evidence="1" id="KW-0812">Transmembrane</keyword>
<proteinExistence type="predicted"/>
<dbReference type="EMBL" id="BAABAB010000010">
    <property type="protein sequence ID" value="GAA3614296.1"/>
    <property type="molecule type" value="Genomic_DNA"/>
</dbReference>
<keyword evidence="3" id="KW-1185">Reference proteome</keyword>
<protein>
    <recommendedName>
        <fullName evidence="4">Integral membrane protein</fullName>
    </recommendedName>
</protein>
<accession>A0ABP6ZT20</accession>
<keyword evidence="1" id="KW-1133">Transmembrane helix</keyword>
<sequence>MTLVEDPQTAAGRPTRRRTYGSLISWLLIAAFTVSIAYTAYTSVVGLADPGFTLGTPMTWVFYAVCFAVAVLARRPAAVAQWVVSVVVAGLLAISVFVYPAMFTPRQQTTVGWLENDAYVGLLSAALVLGVLRLRGITLAPR</sequence>
<feature type="transmembrane region" description="Helical" evidence="1">
    <location>
        <begin position="118"/>
        <end position="136"/>
    </location>
</feature>
<organism evidence="2 3">
    <name type="scientific">Microlunatus ginsengisoli</name>
    <dbReference type="NCBI Taxonomy" id="363863"/>
    <lineage>
        <taxon>Bacteria</taxon>
        <taxon>Bacillati</taxon>
        <taxon>Actinomycetota</taxon>
        <taxon>Actinomycetes</taxon>
        <taxon>Propionibacteriales</taxon>
        <taxon>Propionibacteriaceae</taxon>
        <taxon>Microlunatus</taxon>
    </lineage>
</organism>
<dbReference type="RefSeq" id="WP_344803019.1">
    <property type="nucleotide sequence ID" value="NZ_BAABAB010000010.1"/>
</dbReference>
<feature type="transmembrane region" description="Helical" evidence="1">
    <location>
        <begin position="20"/>
        <end position="40"/>
    </location>
</feature>
<feature type="transmembrane region" description="Helical" evidence="1">
    <location>
        <begin position="52"/>
        <end position="72"/>
    </location>
</feature>
<dbReference type="Proteomes" id="UP001501490">
    <property type="component" value="Unassembled WGS sequence"/>
</dbReference>
<name>A0ABP6ZT20_9ACTN</name>
<reference evidence="3" key="1">
    <citation type="journal article" date="2019" name="Int. J. Syst. Evol. Microbiol.">
        <title>The Global Catalogue of Microorganisms (GCM) 10K type strain sequencing project: providing services to taxonomists for standard genome sequencing and annotation.</title>
        <authorList>
            <consortium name="The Broad Institute Genomics Platform"/>
            <consortium name="The Broad Institute Genome Sequencing Center for Infectious Disease"/>
            <person name="Wu L."/>
            <person name="Ma J."/>
        </authorList>
    </citation>
    <scope>NUCLEOTIDE SEQUENCE [LARGE SCALE GENOMIC DNA]</scope>
    <source>
        <strain evidence="3">JCM 16929</strain>
    </source>
</reference>
<evidence type="ECO:0000256" key="1">
    <source>
        <dbReference type="SAM" id="Phobius"/>
    </source>
</evidence>
<gene>
    <name evidence="2" type="ORF">GCM10022236_15250</name>
</gene>
<keyword evidence="1" id="KW-0472">Membrane</keyword>